<evidence type="ECO:0000313" key="2">
    <source>
        <dbReference type="Proteomes" id="UP001314170"/>
    </source>
</evidence>
<dbReference type="EMBL" id="CAWUPB010000905">
    <property type="protein sequence ID" value="CAK7329022.1"/>
    <property type="molecule type" value="Genomic_DNA"/>
</dbReference>
<protein>
    <submittedName>
        <fullName evidence="1">Uncharacterized protein</fullName>
    </submittedName>
</protein>
<comment type="caution">
    <text evidence="1">The sequence shown here is derived from an EMBL/GenBank/DDBJ whole genome shotgun (WGS) entry which is preliminary data.</text>
</comment>
<proteinExistence type="predicted"/>
<organism evidence="1 2">
    <name type="scientific">Dovyalis caffra</name>
    <dbReference type="NCBI Taxonomy" id="77055"/>
    <lineage>
        <taxon>Eukaryota</taxon>
        <taxon>Viridiplantae</taxon>
        <taxon>Streptophyta</taxon>
        <taxon>Embryophyta</taxon>
        <taxon>Tracheophyta</taxon>
        <taxon>Spermatophyta</taxon>
        <taxon>Magnoliopsida</taxon>
        <taxon>eudicotyledons</taxon>
        <taxon>Gunneridae</taxon>
        <taxon>Pentapetalae</taxon>
        <taxon>rosids</taxon>
        <taxon>fabids</taxon>
        <taxon>Malpighiales</taxon>
        <taxon>Salicaceae</taxon>
        <taxon>Flacourtieae</taxon>
        <taxon>Dovyalis</taxon>
    </lineage>
</organism>
<accession>A0AAV1R4U0</accession>
<dbReference type="Proteomes" id="UP001314170">
    <property type="component" value="Unassembled WGS sequence"/>
</dbReference>
<sequence length="108" mass="12488">MFKNKYLRRTKLPEGIRRLESIPSLTDVHAGGDITEELGKVMKNLSENRALVLQHLPGLKNLNLWHDYDGNQRGKEFCKAGWICQARERLKPDGRVEKDKIRHIPTAE</sequence>
<reference evidence="1 2" key="1">
    <citation type="submission" date="2024-01" db="EMBL/GenBank/DDBJ databases">
        <authorList>
            <person name="Waweru B."/>
        </authorList>
    </citation>
    <scope>NUCLEOTIDE SEQUENCE [LARGE SCALE GENOMIC DNA]</scope>
</reference>
<dbReference type="AlphaFoldDB" id="A0AAV1R4U0"/>
<name>A0AAV1R4U0_9ROSI</name>
<evidence type="ECO:0000313" key="1">
    <source>
        <dbReference type="EMBL" id="CAK7329022.1"/>
    </source>
</evidence>
<gene>
    <name evidence="1" type="ORF">DCAF_LOCUS6770</name>
</gene>
<keyword evidence="2" id="KW-1185">Reference proteome</keyword>